<evidence type="ECO:0000313" key="3">
    <source>
        <dbReference type="Proteomes" id="UP000601435"/>
    </source>
</evidence>
<reference evidence="2" key="1">
    <citation type="submission" date="2021-02" db="EMBL/GenBank/DDBJ databases">
        <authorList>
            <person name="Dougan E. K."/>
            <person name="Rhodes N."/>
            <person name="Thang M."/>
            <person name="Chan C."/>
        </authorList>
    </citation>
    <scope>NUCLEOTIDE SEQUENCE</scope>
</reference>
<dbReference type="OrthoDB" id="425543at2759"/>
<comment type="caution">
    <text evidence="2">The sequence shown here is derived from an EMBL/GenBank/DDBJ whole genome shotgun (WGS) entry which is preliminary data.</text>
</comment>
<proteinExistence type="predicted"/>
<feature type="compositionally biased region" description="Basic residues" evidence="1">
    <location>
        <begin position="1"/>
        <end position="18"/>
    </location>
</feature>
<evidence type="ECO:0000313" key="2">
    <source>
        <dbReference type="EMBL" id="CAE7228617.1"/>
    </source>
</evidence>
<organism evidence="2 3">
    <name type="scientific">Symbiodinium necroappetens</name>
    <dbReference type="NCBI Taxonomy" id="1628268"/>
    <lineage>
        <taxon>Eukaryota</taxon>
        <taxon>Sar</taxon>
        <taxon>Alveolata</taxon>
        <taxon>Dinophyceae</taxon>
        <taxon>Suessiales</taxon>
        <taxon>Symbiodiniaceae</taxon>
        <taxon>Symbiodinium</taxon>
    </lineage>
</organism>
<dbReference type="AlphaFoldDB" id="A0A812KDY2"/>
<dbReference type="EMBL" id="CAJNJA010007755">
    <property type="protein sequence ID" value="CAE7228617.1"/>
    <property type="molecule type" value="Genomic_DNA"/>
</dbReference>
<dbReference type="Proteomes" id="UP000601435">
    <property type="component" value="Unassembled WGS sequence"/>
</dbReference>
<accession>A0A812KDY2</accession>
<keyword evidence="3" id="KW-1185">Reference proteome</keyword>
<sequence length="253" mass="28446">MPARKVLKRPAAAKKRPSSGKSGKSGWATYRAKEELARIRTDNELRQLKKERAELQSPPLGLNAAFISAVKKEELQKDPAEELAAIQKDHPAEELPAIQNVKEELSEELAAIQNGEEELSLQDTAVQTPKNWAKELSRRNLKILSTRMVQDGLKANAKLRASPRLQCLVLAGLPASVLMVVTTVMQHMTMPSLALDAVEKYAGVKTIARAFRLENRWILNQFLDMEDWQVRSPSIYEVQVVLETFNEKLKDPE</sequence>
<gene>
    <name evidence="2" type="primary">OTUD4</name>
    <name evidence="2" type="ORF">SNEC2469_LOCUS3391</name>
</gene>
<protein>
    <submittedName>
        <fullName evidence="2">OTUD4 protein</fullName>
    </submittedName>
</protein>
<name>A0A812KDY2_9DINO</name>
<feature type="compositionally biased region" description="Low complexity" evidence="1">
    <location>
        <begin position="19"/>
        <end position="28"/>
    </location>
</feature>
<feature type="region of interest" description="Disordered" evidence="1">
    <location>
        <begin position="1"/>
        <end position="29"/>
    </location>
</feature>
<evidence type="ECO:0000256" key="1">
    <source>
        <dbReference type="SAM" id="MobiDB-lite"/>
    </source>
</evidence>